<dbReference type="EMBL" id="SZOH01005665">
    <property type="protein sequence ID" value="TKI78605.1"/>
    <property type="molecule type" value="Genomic_DNA"/>
</dbReference>
<dbReference type="GO" id="GO:0006633">
    <property type="term" value="P:fatty acid biosynthetic process"/>
    <property type="evidence" value="ECO:0007669"/>
    <property type="project" value="TreeGrafter"/>
</dbReference>
<protein>
    <recommendedName>
        <fullName evidence="3">Ketosynthase family 3 (KS3) domain-containing protein</fullName>
    </recommendedName>
</protein>
<organism evidence="4 5">
    <name type="scientific">Bacillus cereus</name>
    <dbReference type="NCBI Taxonomy" id="1396"/>
    <lineage>
        <taxon>Bacteria</taxon>
        <taxon>Bacillati</taxon>
        <taxon>Bacillota</taxon>
        <taxon>Bacilli</taxon>
        <taxon>Bacillales</taxon>
        <taxon>Bacillaceae</taxon>
        <taxon>Bacillus</taxon>
        <taxon>Bacillus cereus group</taxon>
    </lineage>
</organism>
<reference evidence="4 5" key="1">
    <citation type="journal article" date="2019" name="Environ. Microbiol.">
        <title>An active ?-lactamase is a part of an orchestrated cell wall stress resistance network of Bacillus subtilis and related rhizosphere species.</title>
        <authorList>
            <person name="Bucher T."/>
            <person name="Keren-Paz A."/>
            <person name="Hausser J."/>
            <person name="Olender T."/>
            <person name="Cytryn E."/>
            <person name="Kolodkin-Gal I."/>
        </authorList>
    </citation>
    <scope>NUCLEOTIDE SEQUENCE [LARGE SCALE GENOMIC DNA]</scope>
    <source>
        <strain evidence="4 5">I32</strain>
    </source>
</reference>
<proteinExistence type="predicted"/>
<gene>
    <name evidence="4" type="ORF">FC695_45775</name>
</gene>
<dbReference type="PANTHER" id="PTHR43775">
    <property type="entry name" value="FATTY ACID SYNTHASE"/>
    <property type="match status" value="1"/>
</dbReference>
<dbReference type="InterPro" id="IPR016039">
    <property type="entry name" value="Thiolase-like"/>
</dbReference>
<evidence type="ECO:0000259" key="3">
    <source>
        <dbReference type="PROSITE" id="PS52004"/>
    </source>
</evidence>
<evidence type="ECO:0000313" key="4">
    <source>
        <dbReference type="EMBL" id="TKI78605.1"/>
    </source>
</evidence>
<dbReference type="GO" id="GO:0004312">
    <property type="term" value="F:fatty acid synthase activity"/>
    <property type="evidence" value="ECO:0007669"/>
    <property type="project" value="TreeGrafter"/>
</dbReference>
<dbReference type="SUPFAM" id="SSF53901">
    <property type="entry name" value="Thiolase-like"/>
    <property type="match status" value="1"/>
</dbReference>
<dbReference type="PROSITE" id="PS52004">
    <property type="entry name" value="KS3_2"/>
    <property type="match status" value="1"/>
</dbReference>
<dbReference type="Gene3D" id="3.40.47.10">
    <property type="match status" value="1"/>
</dbReference>
<evidence type="ECO:0000313" key="5">
    <source>
        <dbReference type="Proteomes" id="UP000308444"/>
    </source>
</evidence>
<dbReference type="InterPro" id="IPR050091">
    <property type="entry name" value="PKS_NRPS_Biosynth_Enz"/>
</dbReference>
<feature type="non-terminal residue" evidence="4">
    <location>
        <position position="1"/>
    </location>
</feature>
<name>A0A9X8ZXU1_BACCE</name>
<sequence length="76" mass="8006">SYIETHGTGTQLGDPIEVEALKLAFGKQEPGRVLIGSVKTNIGHLDAAAGVGGFIKTVLALKNKKIPPSLHYNNPN</sequence>
<comment type="caution">
    <text evidence="4">The sequence shown here is derived from an EMBL/GenBank/DDBJ whole genome shotgun (WGS) entry which is preliminary data.</text>
</comment>
<evidence type="ECO:0000256" key="2">
    <source>
        <dbReference type="ARBA" id="ARBA00022553"/>
    </source>
</evidence>
<dbReference type="Pfam" id="PF02801">
    <property type="entry name" value="Ketoacyl-synt_C"/>
    <property type="match status" value="1"/>
</dbReference>
<dbReference type="PANTHER" id="PTHR43775:SF37">
    <property type="entry name" value="SI:DKEY-61P9.11"/>
    <property type="match status" value="1"/>
</dbReference>
<dbReference type="InterPro" id="IPR020841">
    <property type="entry name" value="PKS_Beta-ketoAc_synthase_dom"/>
</dbReference>
<keyword evidence="2" id="KW-0597">Phosphoprotein</keyword>
<dbReference type="InterPro" id="IPR014031">
    <property type="entry name" value="Ketoacyl_synth_C"/>
</dbReference>
<feature type="domain" description="Ketosynthase family 3 (KS3)" evidence="3">
    <location>
        <begin position="1"/>
        <end position="76"/>
    </location>
</feature>
<dbReference type="Proteomes" id="UP000308444">
    <property type="component" value="Unassembled WGS sequence"/>
</dbReference>
<keyword evidence="1" id="KW-0596">Phosphopantetheine</keyword>
<accession>A0A9X8ZXU1</accession>
<evidence type="ECO:0000256" key="1">
    <source>
        <dbReference type="ARBA" id="ARBA00022450"/>
    </source>
</evidence>
<dbReference type="AlphaFoldDB" id="A0A9X8ZXU1"/>
<feature type="non-terminal residue" evidence="4">
    <location>
        <position position="76"/>
    </location>
</feature>